<feature type="chain" id="PRO_5003189628" description="Lipoprotein" evidence="1">
    <location>
        <begin position="25"/>
        <end position="122"/>
    </location>
</feature>
<gene>
    <name evidence="2" type="ordered locus">Ftrac_1316</name>
</gene>
<feature type="signal peptide" evidence="1">
    <location>
        <begin position="1"/>
        <end position="24"/>
    </location>
</feature>
<keyword evidence="3" id="KW-1185">Reference proteome</keyword>
<dbReference type="Pfam" id="PF20205">
    <property type="entry name" value="DUF6567"/>
    <property type="match status" value="1"/>
</dbReference>
<dbReference type="STRING" id="643867.Ftrac_1316"/>
<dbReference type="KEGG" id="mtt:Ftrac_1316"/>
<dbReference type="OrthoDB" id="957206at2"/>
<organism evidence="2 3">
    <name type="scientific">Marivirga tractuosa (strain ATCC 23168 / DSM 4126 / NBRC 15989 / NCIMB 1408 / VKM B-1430 / H-43)</name>
    <name type="common">Microscilla tractuosa</name>
    <name type="synonym">Flexibacter tractuosus</name>
    <dbReference type="NCBI Taxonomy" id="643867"/>
    <lineage>
        <taxon>Bacteria</taxon>
        <taxon>Pseudomonadati</taxon>
        <taxon>Bacteroidota</taxon>
        <taxon>Cytophagia</taxon>
        <taxon>Cytophagales</taxon>
        <taxon>Marivirgaceae</taxon>
        <taxon>Marivirga</taxon>
    </lineage>
</organism>
<evidence type="ECO:0000313" key="2">
    <source>
        <dbReference type="EMBL" id="ADR21306.1"/>
    </source>
</evidence>
<keyword evidence="1" id="KW-0732">Signal</keyword>
<evidence type="ECO:0000256" key="1">
    <source>
        <dbReference type="SAM" id="SignalP"/>
    </source>
</evidence>
<sequence>MKNRSILFSSVALLFILSSCGVSHSFMLNQNQNTTQVHLGSNNFSVVEKVSGTSEVSYVLAFGGLNKRRLYQDAYSAMVKDANLTGSKALINIVTEEHIGGFPPFFTKRTLTVSANVVEFTD</sequence>
<dbReference type="HOGENOM" id="CLU_164700_0_0_10"/>
<dbReference type="EMBL" id="CP002349">
    <property type="protein sequence ID" value="ADR21306.1"/>
    <property type="molecule type" value="Genomic_DNA"/>
</dbReference>
<protein>
    <recommendedName>
        <fullName evidence="4">Lipoprotein</fullName>
    </recommendedName>
</protein>
<reference evidence="2 3" key="1">
    <citation type="journal article" date="2011" name="Stand. Genomic Sci.">
        <title>Complete genome sequence of Marivirga tractuosa type strain (H-43).</title>
        <authorList>
            <person name="Pagani I."/>
            <person name="Chertkov O."/>
            <person name="Lapidus A."/>
            <person name="Lucas S."/>
            <person name="Del Rio T.G."/>
            <person name="Tice H."/>
            <person name="Copeland A."/>
            <person name="Cheng J.F."/>
            <person name="Nolan M."/>
            <person name="Saunders E."/>
            <person name="Pitluck S."/>
            <person name="Held B."/>
            <person name="Goodwin L."/>
            <person name="Liolios K."/>
            <person name="Ovchinikova G."/>
            <person name="Ivanova N."/>
            <person name="Mavromatis K."/>
            <person name="Pati A."/>
            <person name="Chen A."/>
            <person name="Palaniappan K."/>
            <person name="Land M."/>
            <person name="Hauser L."/>
            <person name="Jeffries C.D."/>
            <person name="Detter J.C."/>
            <person name="Han C."/>
            <person name="Tapia R."/>
            <person name="Ngatchou-Djao O.D."/>
            <person name="Rohde M."/>
            <person name="Goker M."/>
            <person name="Spring S."/>
            <person name="Sikorski J."/>
            <person name="Woyke T."/>
            <person name="Bristow J."/>
            <person name="Eisen J.A."/>
            <person name="Markowitz V."/>
            <person name="Hugenholtz P."/>
            <person name="Klenk H.P."/>
            <person name="Kyrpides N.C."/>
        </authorList>
    </citation>
    <scope>NUCLEOTIDE SEQUENCE [LARGE SCALE GENOMIC DNA]</scope>
    <source>
        <strain evidence="3">ATCC 23168 / DSM 4126 / NBRC 15989 / NCIMB 1408 / VKM B-1430 / H-43</strain>
    </source>
</reference>
<dbReference type="Proteomes" id="UP000008720">
    <property type="component" value="Chromosome"/>
</dbReference>
<name>E4TM30_MARTH</name>
<evidence type="ECO:0000313" key="3">
    <source>
        <dbReference type="Proteomes" id="UP000008720"/>
    </source>
</evidence>
<dbReference type="InterPro" id="IPR046697">
    <property type="entry name" value="DUF6567"/>
</dbReference>
<dbReference type="PROSITE" id="PS51257">
    <property type="entry name" value="PROKAR_LIPOPROTEIN"/>
    <property type="match status" value="1"/>
</dbReference>
<dbReference type="RefSeq" id="WP_013453455.1">
    <property type="nucleotide sequence ID" value="NC_014759.1"/>
</dbReference>
<evidence type="ECO:0008006" key="4">
    <source>
        <dbReference type="Google" id="ProtNLM"/>
    </source>
</evidence>
<proteinExistence type="predicted"/>
<dbReference type="eggNOG" id="ENOG5032X4G">
    <property type="taxonomic scope" value="Bacteria"/>
</dbReference>
<accession>E4TM30</accession>
<dbReference type="AlphaFoldDB" id="E4TM30"/>